<dbReference type="AlphaFoldDB" id="A0AAD1X549"/>
<sequence>MKNITEKKKSVDSTPEVPKVSQLITLKPEEKKEIIRKRVFRNNLKNIILESEPLINGNVNIIKSTPDVCSELTSFPEQNVISRIMAGKLPFSVTNSTNFQTYLDSLKQNYNQECIRKELIKIKVQDNSFKNVVKTLSQTNTSTEKAAPISSNKKCDLFNPQLPYIDYTNYNRNCESGKNAASSSSLPSLNISAEKSSKPNNSQSQLQMSFEEIRKKSKEIRKVRNKMWHKQKLKIEKEIQEDEARIKQKEIQREKDKLLRRERIIERLEKSKEEKQCRAQSDSSLTTKLNFSQSKPLFERLEMDYQQKFVIPEINKSRDILKKRREFMKPISRNDIALHKKKYLTDLENSQKKLKRDRKKLQAYPKIISSKKYKMNLAQQLKERASYLEEEASRAEKRQKMKLYARIISESYRPKVSSIKQQEMKEIIRKITTKPRISNHESYDKTVPVYRKKLMDRYRKKHKTREIKKRLMGSREYMNESSHSQHITAARVEKQVEVIDSRNGSICSDNLKNSNSKIIVDTKAKQKSRLNTRE</sequence>
<feature type="compositionally biased region" description="Polar residues" evidence="2">
    <location>
        <begin position="198"/>
        <end position="207"/>
    </location>
</feature>
<feature type="coiled-coil region" evidence="1">
    <location>
        <begin position="230"/>
        <end position="271"/>
    </location>
</feature>
<name>A0AAD1X549_EUPCR</name>
<reference evidence="3" key="1">
    <citation type="submission" date="2023-07" db="EMBL/GenBank/DDBJ databases">
        <authorList>
            <consortium name="AG Swart"/>
            <person name="Singh M."/>
            <person name="Singh A."/>
            <person name="Seah K."/>
            <person name="Emmerich C."/>
        </authorList>
    </citation>
    <scope>NUCLEOTIDE SEQUENCE</scope>
    <source>
        <strain evidence="3">DP1</strain>
    </source>
</reference>
<evidence type="ECO:0000313" key="3">
    <source>
        <dbReference type="EMBL" id="CAI2363433.1"/>
    </source>
</evidence>
<gene>
    <name evidence="3" type="ORF">ECRASSUSDP1_LOCUS4769</name>
</gene>
<feature type="compositionally biased region" description="Low complexity" evidence="2">
    <location>
        <begin position="179"/>
        <end position="193"/>
    </location>
</feature>
<comment type="caution">
    <text evidence="3">The sequence shown here is derived from an EMBL/GenBank/DDBJ whole genome shotgun (WGS) entry which is preliminary data.</text>
</comment>
<keyword evidence="1" id="KW-0175">Coiled coil</keyword>
<keyword evidence="4" id="KW-1185">Reference proteome</keyword>
<proteinExistence type="predicted"/>
<feature type="coiled-coil region" evidence="1">
    <location>
        <begin position="340"/>
        <end position="398"/>
    </location>
</feature>
<organism evidence="3 4">
    <name type="scientific">Euplotes crassus</name>
    <dbReference type="NCBI Taxonomy" id="5936"/>
    <lineage>
        <taxon>Eukaryota</taxon>
        <taxon>Sar</taxon>
        <taxon>Alveolata</taxon>
        <taxon>Ciliophora</taxon>
        <taxon>Intramacronucleata</taxon>
        <taxon>Spirotrichea</taxon>
        <taxon>Hypotrichia</taxon>
        <taxon>Euplotida</taxon>
        <taxon>Euplotidae</taxon>
        <taxon>Moneuplotes</taxon>
    </lineage>
</organism>
<feature type="region of interest" description="Disordered" evidence="2">
    <location>
        <begin position="177"/>
        <end position="207"/>
    </location>
</feature>
<evidence type="ECO:0000256" key="1">
    <source>
        <dbReference type="SAM" id="Coils"/>
    </source>
</evidence>
<accession>A0AAD1X549</accession>
<evidence type="ECO:0000256" key="2">
    <source>
        <dbReference type="SAM" id="MobiDB-lite"/>
    </source>
</evidence>
<dbReference type="Proteomes" id="UP001295684">
    <property type="component" value="Unassembled WGS sequence"/>
</dbReference>
<evidence type="ECO:0000313" key="4">
    <source>
        <dbReference type="Proteomes" id="UP001295684"/>
    </source>
</evidence>
<protein>
    <submittedName>
        <fullName evidence="3">Uncharacterized protein</fullName>
    </submittedName>
</protein>
<dbReference type="EMBL" id="CAMPGE010004582">
    <property type="protein sequence ID" value="CAI2363433.1"/>
    <property type="molecule type" value="Genomic_DNA"/>
</dbReference>